<evidence type="ECO:0000256" key="1">
    <source>
        <dbReference type="ARBA" id="ARBA00004613"/>
    </source>
</evidence>
<comment type="subcellular location">
    <subcellularLocation>
        <location evidence="1">Secreted</location>
    </subcellularLocation>
</comment>
<dbReference type="AlphaFoldDB" id="A0A4R5Q554"/>
<accession>A0A4R5Q554</accession>
<dbReference type="OrthoDB" id="121544at2"/>
<comment type="caution">
    <text evidence="6">The sequence shown here is derived from an EMBL/GenBank/DDBJ whole genome shotgun (WGS) entry which is preliminary data.</text>
</comment>
<feature type="compositionally biased region" description="Polar residues" evidence="4">
    <location>
        <begin position="61"/>
        <end position="73"/>
    </location>
</feature>
<evidence type="ECO:0000313" key="6">
    <source>
        <dbReference type="EMBL" id="TDH58040.1"/>
    </source>
</evidence>
<feature type="region of interest" description="Disordered" evidence="4">
    <location>
        <begin position="61"/>
        <end position="85"/>
    </location>
</feature>
<dbReference type="Proteomes" id="UP000295096">
    <property type="component" value="Unassembled WGS sequence"/>
</dbReference>
<evidence type="ECO:0000313" key="7">
    <source>
        <dbReference type="Proteomes" id="UP000295096"/>
    </source>
</evidence>
<keyword evidence="2" id="KW-0964">Secreted</keyword>
<proteinExistence type="predicted"/>
<evidence type="ECO:0000259" key="5">
    <source>
        <dbReference type="Pfam" id="PF17210"/>
    </source>
</evidence>
<keyword evidence="7" id="KW-1185">Reference proteome</keyword>
<dbReference type="EMBL" id="SMSJ01000163">
    <property type="protein sequence ID" value="TDH58040.1"/>
    <property type="molecule type" value="Genomic_DNA"/>
</dbReference>
<feature type="domain" description="SD-repeat containing protein B" evidence="5">
    <location>
        <begin position="246"/>
        <end position="349"/>
    </location>
</feature>
<evidence type="ECO:0000256" key="2">
    <source>
        <dbReference type="ARBA" id="ARBA00022525"/>
    </source>
</evidence>
<dbReference type="Pfam" id="PF17210">
    <property type="entry name" value="SdrD_B"/>
    <property type="match status" value="1"/>
</dbReference>
<protein>
    <recommendedName>
        <fullName evidence="5">SD-repeat containing protein B domain-containing protein</fullName>
    </recommendedName>
</protein>
<organism evidence="6 7">
    <name type="scientific">Dankookia rubra</name>
    <dbReference type="NCBI Taxonomy" id="1442381"/>
    <lineage>
        <taxon>Bacteria</taxon>
        <taxon>Pseudomonadati</taxon>
        <taxon>Pseudomonadota</taxon>
        <taxon>Alphaproteobacteria</taxon>
        <taxon>Acetobacterales</taxon>
        <taxon>Roseomonadaceae</taxon>
        <taxon>Dankookia</taxon>
    </lineage>
</organism>
<dbReference type="SUPFAM" id="SSF117074">
    <property type="entry name" value="Hypothetical protein PA1324"/>
    <property type="match status" value="1"/>
</dbReference>
<evidence type="ECO:0000256" key="4">
    <source>
        <dbReference type="SAM" id="MobiDB-lite"/>
    </source>
</evidence>
<dbReference type="GO" id="GO:0005576">
    <property type="term" value="C:extracellular region"/>
    <property type="evidence" value="ECO:0007669"/>
    <property type="project" value="UniProtKB-SubCell"/>
</dbReference>
<dbReference type="Gene3D" id="2.60.40.10">
    <property type="entry name" value="Immunoglobulins"/>
    <property type="match status" value="1"/>
</dbReference>
<sequence>MANPTLINVNYGQLNFGTSQTKVGDGTHTGDVVLYSNVYTSAGIAVDAVVRTLSVDPRVTFNNYDSTDTSDGNQPGGGTYFSPRLDGSTSSGTAAAGAGVTFQIDFISGGTYDNTTRQGTSVTLQKLRENTYDIDIQQFQQFNTFSVSRVNSGGDITYNYDVSTGLIQFRSNTNFNSTTQDAKYAIQVDYAAANSITFKVGSYDFSQSGGLAYYYVDFGPGKFSSFDTTVTAQTAGVPVGGVNGTAFLDNTADGVRGAGDSLLSGINVVLLDSNGAPTSFTTTTDASGAYSFTGVPTGTYAVQFGINGYSVSPQNAGGTASTNSDINASGAATINITANNTVANVDAGLWQNGNITGRAFTDLNSDGVRQTGEAVLPGVT</sequence>
<gene>
    <name evidence="6" type="ORF">E2C06_34710</name>
</gene>
<reference evidence="6 7" key="1">
    <citation type="journal article" date="2016" name="J. Microbiol.">
        <title>Dankookia rubra gen. nov., sp. nov., an alphaproteobacterium isolated from sediment of a shallow stream.</title>
        <authorList>
            <person name="Kim W.H."/>
            <person name="Kim D.H."/>
            <person name="Kang K."/>
            <person name="Ahn T.Y."/>
        </authorList>
    </citation>
    <scope>NUCLEOTIDE SEQUENCE [LARGE SCALE GENOMIC DNA]</scope>
    <source>
        <strain evidence="6 7">JCM30602</strain>
    </source>
</reference>
<dbReference type="RefSeq" id="WP_133293113.1">
    <property type="nucleotide sequence ID" value="NZ_SMSJ01000163.1"/>
</dbReference>
<evidence type="ECO:0000256" key="3">
    <source>
        <dbReference type="ARBA" id="ARBA00022729"/>
    </source>
</evidence>
<dbReference type="InterPro" id="IPR013783">
    <property type="entry name" value="Ig-like_fold"/>
</dbReference>
<dbReference type="InterPro" id="IPR033764">
    <property type="entry name" value="Sdr_B"/>
</dbReference>
<name>A0A4R5Q554_9PROT</name>
<feature type="non-terminal residue" evidence="6">
    <location>
        <position position="380"/>
    </location>
</feature>
<keyword evidence="3" id="KW-0732">Signal</keyword>